<dbReference type="Gene3D" id="3.40.30.10">
    <property type="entry name" value="Glutaredoxin"/>
    <property type="match status" value="1"/>
</dbReference>
<dbReference type="InterPro" id="IPR002109">
    <property type="entry name" value="Glutaredoxin"/>
</dbReference>
<proteinExistence type="predicted"/>
<gene>
    <name evidence="2" type="ORF">ERJ70_01495</name>
</gene>
<organism evidence="2 3">
    <name type="scientific">Sediminibacillus dalangtanensis</name>
    <dbReference type="NCBI Taxonomy" id="2729421"/>
    <lineage>
        <taxon>Bacteria</taxon>
        <taxon>Bacillati</taxon>
        <taxon>Bacillota</taxon>
        <taxon>Bacilli</taxon>
        <taxon>Bacillales</taxon>
        <taxon>Bacillaceae</taxon>
        <taxon>Sediminibacillus</taxon>
    </lineage>
</organism>
<evidence type="ECO:0000313" key="2">
    <source>
        <dbReference type="EMBL" id="QTM98112.1"/>
    </source>
</evidence>
<dbReference type="PROSITE" id="PS51354">
    <property type="entry name" value="GLUTAREDOXIN_2"/>
    <property type="match status" value="1"/>
</dbReference>
<dbReference type="InterPro" id="IPR051548">
    <property type="entry name" value="Grx-like_ET"/>
</dbReference>
<reference evidence="2 3" key="1">
    <citation type="submission" date="2019-12" db="EMBL/GenBank/DDBJ databases">
        <title>The whole genome sequencing of a strain isolated from a Mars analog, Dalangtan Playa.</title>
        <authorList>
            <person name="Huang T."/>
        </authorList>
    </citation>
    <scope>NUCLEOTIDE SEQUENCE [LARGE SCALE GENOMIC DNA]</scope>
    <source>
        <strain evidence="2 3">DP4-553-S</strain>
    </source>
</reference>
<dbReference type="Pfam" id="PF00462">
    <property type="entry name" value="Glutaredoxin"/>
    <property type="match status" value="1"/>
</dbReference>
<dbReference type="InterPro" id="IPR036249">
    <property type="entry name" value="Thioredoxin-like_sf"/>
</dbReference>
<dbReference type="PANTHER" id="PTHR34386">
    <property type="entry name" value="GLUTAREDOXIN"/>
    <property type="match status" value="1"/>
</dbReference>
<dbReference type="PANTHER" id="PTHR34386:SF1">
    <property type="entry name" value="GLUTAREDOXIN-LIKE PROTEIN NRDH"/>
    <property type="match status" value="1"/>
</dbReference>
<feature type="domain" description="Glutaredoxin" evidence="1">
    <location>
        <begin position="6"/>
        <end position="61"/>
    </location>
</feature>
<keyword evidence="3" id="KW-1185">Reference proteome</keyword>
<sequence length="95" mass="11126">MTEQNVVVYVSDNCSQCHELTAQLDRWGIEYTEKNISRHKAYTQEMQSHNIYGTPAVFINDYKILGFQKQRLRNALMVKGGRSVMQEKQPFVKKQ</sequence>
<dbReference type="RefSeq" id="WP_209366682.1">
    <property type="nucleotide sequence ID" value="NZ_CP046956.1"/>
</dbReference>
<protein>
    <submittedName>
        <fullName evidence="2">Glutaredoxin family protein</fullName>
    </submittedName>
</protein>
<accession>A0ABX7VUU3</accession>
<evidence type="ECO:0000259" key="1">
    <source>
        <dbReference type="Pfam" id="PF00462"/>
    </source>
</evidence>
<dbReference type="CDD" id="cd02976">
    <property type="entry name" value="NrdH"/>
    <property type="match status" value="1"/>
</dbReference>
<dbReference type="EMBL" id="CP046956">
    <property type="protein sequence ID" value="QTM98112.1"/>
    <property type="molecule type" value="Genomic_DNA"/>
</dbReference>
<name>A0ABX7VUU3_9BACI</name>
<dbReference type="Proteomes" id="UP000665043">
    <property type="component" value="Chromosome"/>
</dbReference>
<dbReference type="SUPFAM" id="SSF52833">
    <property type="entry name" value="Thioredoxin-like"/>
    <property type="match status" value="1"/>
</dbReference>
<evidence type="ECO:0000313" key="3">
    <source>
        <dbReference type="Proteomes" id="UP000665043"/>
    </source>
</evidence>